<dbReference type="GO" id="GO:0051287">
    <property type="term" value="F:NAD binding"/>
    <property type="evidence" value="ECO:0007669"/>
    <property type="project" value="UniProtKB-UniRule"/>
</dbReference>
<dbReference type="UniPathway" id="UPA00086"/>
<evidence type="ECO:0000256" key="11">
    <source>
        <dbReference type="SAM" id="Phobius"/>
    </source>
</evidence>
<proteinExistence type="inferred from homology"/>
<evidence type="ECO:0000256" key="2">
    <source>
        <dbReference type="ARBA" id="ARBA00005192"/>
    </source>
</evidence>
<dbReference type="eggNOG" id="KOG2711">
    <property type="taxonomic scope" value="Eukaryota"/>
</dbReference>
<dbReference type="HOGENOM" id="CLU_308427_0_0_1"/>
<dbReference type="GO" id="GO:0005829">
    <property type="term" value="C:cytosol"/>
    <property type="evidence" value="ECO:0007669"/>
    <property type="project" value="TreeGrafter"/>
</dbReference>
<protein>
    <recommendedName>
        <fullName evidence="9">Glycerol-3-phosphate dehydrogenase [NAD(+)]</fullName>
        <ecNumber evidence="9">1.1.1.8</ecNumber>
    </recommendedName>
</protein>
<dbReference type="GO" id="GO:0141152">
    <property type="term" value="F:glycerol-3-phosphate dehydrogenase (NAD+) activity"/>
    <property type="evidence" value="ECO:0007669"/>
    <property type="project" value="UniProtKB-UniRule"/>
</dbReference>
<dbReference type="SUPFAM" id="SSF48179">
    <property type="entry name" value="6-phosphogluconate dehydrogenase C-terminal domain-like"/>
    <property type="match status" value="1"/>
</dbReference>
<gene>
    <name evidence="14" type="primary">Dvir\GJ24413</name>
    <name evidence="14" type="ORF">Dvir_GJ24413</name>
</gene>
<feature type="region of interest" description="Disordered" evidence="10">
    <location>
        <begin position="1216"/>
        <end position="1237"/>
    </location>
</feature>
<dbReference type="OrthoDB" id="10263760at2759"/>
<comment type="subunit">
    <text evidence="4">Homodimer.</text>
</comment>
<evidence type="ECO:0000259" key="12">
    <source>
        <dbReference type="Pfam" id="PF01210"/>
    </source>
</evidence>
<evidence type="ECO:0000256" key="7">
    <source>
        <dbReference type="ARBA" id="ARBA00048683"/>
    </source>
</evidence>
<dbReference type="EMBL" id="CH940650">
    <property type="protein sequence ID" value="EDW67893.2"/>
    <property type="molecule type" value="Genomic_DNA"/>
</dbReference>
<dbReference type="InterPro" id="IPR011128">
    <property type="entry name" value="G3P_DH_NAD-dep_N"/>
</dbReference>
<dbReference type="PRINTS" id="PR00077">
    <property type="entry name" value="GPDHDRGNASE"/>
</dbReference>
<evidence type="ECO:0000256" key="9">
    <source>
        <dbReference type="RuleBase" id="RU361243"/>
    </source>
</evidence>
<keyword evidence="6 8" id="KW-0520">NAD</keyword>
<dbReference type="InParanoid" id="B4LXT4"/>
<feature type="domain" description="Glycerol-3-phosphate dehydrogenase NAD-dependent N-terminal" evidence="12">
    <location>
        <begin position="6"/>
        <end position="174"/>
    </location>
</feature>
<feature type="region of interest" description="Disordered" evidence="10">
    <location>
        <begin position="982"/>
        <end position="1020"/>
    </location>
</feature>
<feature type="compositionally biased region" description="Polar residues" evidence="10">
    <location>
        <begin position="988"/>
        <end position="1011"/>
    </location>
</feature>
<dbReference type="FunFam" id="1.10.1040.10:FF:000004">
    <property type="entry name" value="Glycerol-3-phosphate dehydrogenase [NAD(+)]"/>
    <property type="match status" value="1"/>
</dbReference>
<feature type="region of interest" description="Disordered" evidence="10">
    <location>
        <begin position="909"/>
        <end position="929"/>
    </location>
</feature>
<evidence type="ECO:0000256" key="10">
    <source>
        <dbReference type="SAM" id="MobiDB-lite"/>
    </source>
</evidence>
<organism evidence="14 15">
    <name type="scientific">Drosophila virilis</name>
    <name type="common">Fruit fly</name>
    <dbReference type="NCBI Taxonomy" id="7244"/>
    <lineage>
        <taxon>Eukaryota</taxon>
        <taxon>Metazoa</taxon>
        <taxon>Ecdysozoa</taxon>
        <taxon>Arthropoda</taxon>
        <taxon>Hexapoda</taxon>
        <taxon>Insecta</taxon>
        <taxon>Pterygota</taxon>
        <taxon>Neoptera</taxon>
        <taxon>Endopterygota</taxon>
        <taxon>Diptera</taxon>
        <taxon>Brachycera</taxon>
        <taxon>Muscomorpha</taxon>
        <taxon>Ephydroidea</taxon>
        <taxon>Drosophilidae</taxon>
        <taxon>Drosophila</taxon>
    </lineage>
</organism>
<dbReference type="Gene3D" id="1.10.1040.10">
    <property type="entry name" value="N-(1-d-carboxylethyl)-l-norvaline Dehydrogenase, domain 2"/>
    <property type="match status" value="1"/>
</dbReference>
<dbReference type="FunCoup" id="B4LXT4">
    <property type="interactions" value="38"/>
</dbReference>
<evidence type="ECO:0000259" key="13">
    <source>
        <dbReference type="Pfam" id="PF07479"/>
    </source>
</evidence>
<comment type="pathway">
    <text evidence="1">Lipid metabolism.</text>
</comment>
<evidence type="ECO:0000256" key="3">
    <source>
        <dbReference type="ARBA" id="ARBA00011009"/>
    </source>
</evidence>
<dbReference type="InterPro" id="IPR013328">
    <property type="entry name" value="6PGD_dom2"/>
</dbReference>
<evidence type="ECO:0000256" key="6">
    <source>
        <dbReference type="ARBA" id="ARBA00023027"/>
    </source>
</evidence>
<feature type="region of interest" description="Disordered" evidence="10">
    <location>
        <begin position="676"/>
        <end position="730"/>
    </location>
</feature>
<feature type="compositionally biased region" description="Basic and acidic residues" evidence="10">
    <location>
        <begin position="1314"/>
        <end position="1332"/>
    </location>
</feature>
<dbReference type="GO" id="GO:0006650">
    <property type="term" value="P:glycerophospholipid metabolic process"/>
    <property type="evidence" value="ECO:0007669"/>
    <property type="project" value="UniProtKB-UniPathway"/>
</dbReference>
<dbReference type="Gene3D" id="3.40.50.720">
    <property type="entry name" value="NAD(P)-binding Rossmann-like Domain"/>
    <property type="match status" value="1"/>
</dbReference>
<reference evidence="14 15" key="1">
    <citation type="journal article" date="2007" name="Nature">
        <title>Evolution of genes and genomes on the Drosophila phylogeny.</title>
        <authorList>
            <consortium name="Drosophila 12 Genomes Consortium"/>
            <person name="Clark A.G."/>
            <person name="Eisen M.B."/>
            <person name="Smith D.R."/>
            <person name="Bergman C.M."/>
            <person name="Oliver B."/>
            <person name="Markow T.A."/>
            <person name="Kaufman T.C."/>
            <person name="Kellis M."/>
            <person name="Gelbart W."/>
            <person name="Iyer V.N."/>
            <person name="Pollard D.A."/>
            <person name="Sackton T.B."/>
            <person name="Larracuente A.M."/>
            <person name="Singh N.D."/>
            <person name="Abad J.P."/>
            <person name="Abt D.N."/>
            <person name="Adryan B."/>
            <person name="Aguade M."/>
            <person name="Akashi H."/>
            <person name="Anderson W.W."/>
            <person name="Aquadro C.F."/>
            <person name="Ardell D.H."/>
            <person name="Arguello R."/>
            <person name="Artieri C.G."/>
            <person name="Barbash D.A."/>
            <person name="Barker D."/>
            <person name="Barsanti P."/>
            <person name="Batterham P."/>
            <person name="Batzoglou S."/>
            <person name="Begun D."/>
            <person name="Bhutkar A."/>
            <person name="Blanco E."/>
            <person name="Bosak S.A."/>
            <person name="Bradley R.K."/>
            <person name="Brand A.D."/>
            <person name="Brent M.R."/>
            <person name="Brooks A.N."/>
            <person name="Brown R.H."/>
            <person name="Butlin R.K."/>
            <person name="Caggese C."/>
            <person name="Calvi B.R."/>
            <person name="Bernardo de Carvalho A."/>
            <person name="Caspi A."/>
            <person name="Castrezana S."/>
            <person name="Celniker S.E."/>
            <person name="Chang J.L."/>
            <person name="Chapple C."/>
            <person name="Chatterji S."/>
            <person name="Chinwalla A."/>
            <person name="Civetta A."/>
            <person name="Clifton S.W."/>
            <person name="Comeron J.M."/>
            <person name="Costello J.C."/>
            <person name="Coyne J.A."/>
            <person name="Daub J."/>
            <person name="David R.G."/>
            <person name="Delcher A.L."/>
            <person name="Delehaunty K."/>
            <person name="Do C.B."/>
            <person name="Ebling H."/>
            <person name="Edwards K."/>
            <person name="Eickbush T."/>
            <person name="Evans J.D."/>
            <person name="Filipski A."/>
            <person name="Findeiss S."/>
            <person name="Freyhult E."/>
            <person name="Fulton L."/>
            <person name="Fulton R."/>
            <person name="Garcia A.C."/>
            <person name="Gardiner A."/>
            <person name="Garfield D.A."/>
            <person name="Garvin B.E."/>
            <person name="Gibson G."/>
            <person name="Gilbert D."/>
            <person name="Gnerre S."/>
            <person name="Godfrey J."/>
            <person name="Good R."/>
            <person name="Gotea V."/>
            <person name="Gravely B."/>
            <person name="Greenberg A.J."/>
            <person name="Griffiths-Jones S."/>
            <person name="Gross S."/>
            <person name="Guigo R."/>
            <person name="Gustafson E.A."/>
            <person name="Haerty W."/>
            <person name="Hahn M.W."/>
            <person name="Halligan D.L."/>
            <person name="Halpern A.L."/>
            <person name="Halter G.M."/>
            <person name="Han M.V."/>
            <person name="Heger A."/>
            <person name="Hillier L."/>
            <person name="Hinrichs A.S."/>
            <person name="Holmes I."/>
            <person name="Hoskins R.A."/>
            <person name="Hubisz M.J."/>
            <person name="Hultmark D."/>
            <person name="Huntley M.A."/>
            <person name="Jaffe D.B."/>
            <person name="Jagadeeshan S."/>
            <person name="Jeck W.R."/>
            <person name="Johnson J."/>
            <person name="Jones C.D."/>
            <person name="Jordan W.C."/>
            <person name="Karpen G.H."/>
            <person name="Kataoka E."/>
            <person name="Keightley P.D."/>
            <person name="Kheradpour P."/>
            <person name="Kirkness E.F."/>
            <person name="Koerich L.B."/>
            <person name="Kristiansen K."/>
            <person name="Kudrna D."/>
            <person name="Kulathinal R.J."/>
            <person name="Kumar S."/>
            <person name="Kwok R."/>
            <person name="Lander E."/>
            <person name="Langley C.H."/>
            <person name="Lapoint R."/>
            <person name="Lazzaro B.P."/>
            <person name="Lee S.J."/>
            <person name="Levesque L."/>
            <person name="Li R."/>
            <person name="Lin C.F."/>
            <person name="Lin M.F."/>
            <person name="Lindblad-Toh K."/>
            <person name="Llopart A."/>
            <person name="Long M."/>
            <person name="Low L."/>
            <person name="Lozovsky E."/>
            <person name="Lu J."/>
            <person name="Luo M."/>
            <person name="Machado C.A."/>
            <person name="Makalowski W."/>
            <person name="Marzo M."/>
            <person name="Matsuda M."/>
            <person name="Matzkin L."/>
            <person name="McAllister B."/>
            <person name="McBride C.S."/>
            <person name="McKernan B."/>
            <person name="McKernan K."/>
            <person name="Mendez-Lago M."/>
            <person name="Minx P."/>
            <person name="Mollenhauer M.U."/>
            <person name="Montooth K."/>
            <person name="Mount S.M."/>
            <person name="Mu X."/>
            <person name="Myers E."/>
            <person name="Negre B."/>
            <person name="Newfeld S."/>
            <person name="Nielsen R."/>
            <person name="Noor M.A."/>
            <person name="O'Grady P."/>
            <person name="Pachter L."/>
            <person name="Papaceit M."/>
            <person name="Parisi M.J."/>
            <person name="Parisi M."/>
            <person name="Parts L."/>
            <person name="Pedersen J.S."/>
            <person name="Pesole G."/>
            <person name="Phillippy A.M."/>
            <person name="Ponting C.P."/>
            <person name="Pop M."/>
            <person name="Porcelli D."/>
            <person name="Powell J.R."/>
            <person name="Prohaska S."/>
            <person name="Pruitt K."/>
            <person name="Puig M."/>
            <person name="Quesneville H."/>
            <person name="Ram K.R."/>
            <person name="Rand D."/>
            <person name="Rasmussen M.D."/>
            <person name="Reed L.K."/>
            <person name="Reenan R."/>
            <person name="Reily A."/>
            <person name="Remington K.A."/>
            <person name="Rieger T.T."/>
            <person name="Ritchie M.G."/>
            <person name="Robin C."/>
            <person name="Rogers Y.H."/>
            <person name="Rohde C."/>
            <person name="Rozas J."/>
            <person name="Rubenfield M.J."/>
            <person name="Ruiz A."/>
            <person name="Russo S."/>
            <person name="Salzberg S.L."/>
            <person name="Sanchez-Gracia A."/>
            <person name="Saranga D.J."/>
            <person name="Sato H."/>
            <person name="Schaeffer S.W."/>
            <person name="Schatz M.C."/>
            <person name="Schlenke T."/>
            <person name="Schwartz R."/>
            <person name="Segarra C."/>
            <person name="Singh R.S."/>
            <person name="Sirot L."/>
            <person name="Sirota M."/>
            <person name="Sisneros N.B."/>
            <person name="Smith C.D."/>
            <person name="Smith T.F."/>
            <person name="Spieth J."/>
            <person name="Stage D.E."/>
            <person name="Stark A."/>
            <person name="Stephan W."/>
            <person name="Strausberg R.L."/>
            <person name="Strempel S."/>
            <person name="Sturgill D."/>
            <person name="Sutton G."/>
            <person name="Sutton G.G."/>
            <person name="Tao W."/>
            <person name="Teichmann S."/>
            <person name="Tobari Y.N."/>
            <person name="Tomimura Y."/>
            <person name="Tsolas J.M."/>
            <person name="Valente V.L."/>
            <person name="Venter E."/>
            <person name="Venter J.C."/>
            <person name="Vicario S."/>
            <person name="Vieira F.G."/>
            <person name="Vilella A.J."/>
            <person name="Villasante A."/>
            <person name="Walenz B."/>
            <person name="Wang J."/>
            <person name="Wasserman M."/>
            <person name="Watts T."/>
            <person name="Wilson D."/>
            <person name="Wilson R.K."/>
            <person name="Wing R.A."/>
            <person name="Wolfner M.F."/>
            <person name="Wong A."/>
            <person name="Wong G.K."/>
            <person name="Wu C.I."/>
            <person name="Wu G."/>
            <person name="Yamamoto D."/>
            <person name="Yang H.P."/>
            <person name="Yang S.P."/>
            <person name="Yorke J.A."/>
            <person name="Yoshida K."/>
            <person name="Zdobnov E."/>
            <person name="Zhang P."/>
            <person name="Zhang Y."/>
            <person name="Zimin A.V."/>
            <person name="Baldwin J."/>
            <person name="Abdouelleil A."/>
            <person name="Abdulkadir J."/>
            <person name="Abebe A."/>
            <person name="Abera B."/>
            <person name="Abreu J."/>
            <person name="Acer S.C."/>
            <person name="Aftuck L."/>
            <person name="Alexander A."/>
            <person name="An P."/>
            <person name="Anderson E."/>
            <person name="Anderson S."/>
            <person name="Arachi H."/>
            <person name="Azer M."/>
            <person name="Bachantsang P."/>
            <person name="Barry A."/>
            <person name="Bayul T."/>
            <person name="Berlin A."/>
            <person name="Bessette D."/>
            <person name="Bloom T."/>
            <person name="Blye J."/>
            <person name="Boguslavskiy L."/>
            <person name="Bonnet C."/>
            <person name="Boukhgalter B."/>
            <person name="Bourzgui I."/>
            <person name="Brown A."/>
            <person name="Cahill P."/>
            <person name="Channer S."/>
            <person name="Cheshatsang Y."/>
            <person name="Chuda L."/>
            <person name="Citroen M."/>
            <person name="Collymore A."/>
            <person name="Cooke P."/>
            <person name="Costello M."/>
            <person name="D'Aco K."/>
            <person name="Daza R."/>
            <person name="De Haan G."/>
            <person name="DeGray S."/>
            <person name="DeMaso C."/>
            <person name="Dhargay N."/>
            <person name="Dooley K."/>
            <person name="Dooley E."/>
            <person name="Doricent M."/>
            <person name="Dorje P."/>
            <person name="Dorjee K."/>
            <person name="Dupes A."/>
            <person name="Elong R."/>
            <person name="Falk J."/>
            <person name="Farina A."/>
            <person name="Faro S."/>
            <person name="Ferguson D."/>
            <person name="Fisher S."/>
            <person name="Foley C.D."/>
            <person name="Franke A."/>
            <person name="Friedrich D."/>
            <person name="Gadbois L."/>
            <person name="Gearin G."/>
            <person name="Gearin C.R."/>
            <person name="Giannoukos G."/>
            <person name="Goode T."/>
            <person name="Graham J."/>
            <person name="Grandbois E."/>
            <person name="Grewal S."/>
            <person name="Gyaltsen K."/>
            <person name="Hafez N."/>
            <person name="Hagos B."/>
            <person name="Hall J."/>
            <person name="Henson C."/>
            <person name="Hollinger A."/>
            <person name="Honan T."/>
            <person name="Huard M.D."/>
            <person name="Hughes L."/>
            <person name="Hurhula B."/>
            <person name="Husby M.E."/>
            <person name="Kamat A."/>
            <person name="Kanga B."/>
            <person name="Kashin S."/>
            <person name="Khazanovich D."/>
            <person name="Kisner P."/>
            <person name="Lance K."/>
            <person name="Lara M."/>
            <person name="Lee W."/>
            <person name="Lennon N."/>
            <person name="Letendre F."/>
            <person name="LeVine R."/>
            <person name="Lipovsky A."/>
            <person name="Liu X."/>
            <person name="Liu J."/>
            <person name="Liu S."/>
            <person name="Lokyitsang T."/>
            <person name="Lokyitsang Y."/>
            <person name="Lubonja R."/>
            <person name="Lui A."/>
            <person name="MacDonald P."/>
            <person name="Magnisalis V."/>
            <person name="Maru K."/>
            <person name="Matthews C."/>
            <person name="McCusker W."/>
            <person name="McDonough S."/>
            <person name="Mehta T."/>
            <person name="Meldrim J."/>
            <person name="Meneus L."/>
            <person name="Mihai O."/>
            <person name="Mihalev A."/>
            <person name="Mihova T."/>
            <person name="Mittelman R."/>
            <person name="Mlenga V."/>
            <person name="Montmayeur A."/>
            <person name="Mulrain L."/>
            <person name="Navidi A."/>
            <person name="Naylor J."/>
            <person name="Negash T."/>
            <person name="Nguyen T."/>
            <person name="Nguyen N."/>
            <person name="Nicol R."/>
            <person name="Norbu C."/>
            <person name="Norbu N."/>
            <person name="Novod N."/>
            <person name="O'Neill B."/>
            <person name="Osman S."/>
            <person name="Markiewicz E."/>
            <person name="Oyono O.L."/>
            <person name="Patti C."/>
            <person name="Phunkhang P."/>
            <person name="Pierre F."/>
            <person name="Priest M."/>
            <person name="Raghuraman S."/>
            <person name="Rege F."/>
            <person name="Reyes R."/>
            <person name="Rise C."/>
            <person name="Rogov P."/>
            <person name="Ross K."/>
            <person name="Ryan E."/>
            <person name="Settipalli S."/>
            <person name="Shea T."/>
            <person name="Sherpa N."/>
            <person name="Shi L."/>
            <person name="Shih D."/>
            <person name="Sparrow T."/>
            <person name="Spaulding J."/>
            <person name="Stalker J."/>
            <person name="Stange-Thomann N."/>
            <person name="Stavropoulos S."/>
            <person name="Stone C."/>
            <person name="Strader C."/>
            <person name="Tesfaye S."/>
            <person name="Thomson T."/>
            <person name="Thoulutsang Y."/>
            <person name="Thoulutsang D."/>
            <person name="Topham K."/>
            <person name="Topping I."/>
            <person name="Tsamla T."/>
            <person name="Vassiliev H."/>
            <person name="Vo A."/>
            <person name="Wangchuk T."/>
            <person name="Wangdi T."/>
            <person name="Weiand M."/>
            <person name="Wilkinson J."/>
            <person name="Wilson A."/>
            <person name="Yadav S."/>
            <person name="Young G."/>
            <person name="Yu Q."/>
            <person name="Zembek L."/>
            <person name="Zhong D."/>
            <person name="Zimmer A."/>
            <person name="Zwirko Z."/>
            <person name="Jaffe D.B."/>
            <person name="Alvarez P."/>
            <person name="Brockman W."/>
            <person name="Butler J."/>
            <person name="Chin C."/>
            <person name="Gnerre S."/>
            <person name="Grabherr M."/>
            <person name="Kleber M."/>
            <person name="Mauceli E."/>
            <person name="MacCallum I."/>
        </authorList>
    </citation>
    <scope>NUCLEOTIDE SEQUENCE [LARGE SCALE GENOMIC DNA]</scope>
    <source>
        <strain evidence="15">Tucson 15010-1051.87</strain>
    </source>
</reference>
<dbReference type="InterPro" id="IPR008927">
    <property type="entry name" value="6-PGluconate_DH-like_C_sf"/>
</dbReference>
<feature type="region of interest" description="Disordered" evidence="10">
    <location>
        <begin position="1502"/>
        <end position="1523"/>
    </location>
</feature>
<feature type="transmembrane region" description="Helical" evidence="11">
    <location>
        <begin position="1627"/>
        <end position="1645"/>
    </location>
</feature>
<feature type="region of interest" description="Disordered" evidence="10">
    <location>
        <begin position="561"/>
        <end position="622"/>
    </location>
</feature>
<dbReference type="EC" id="1.1.1.8" evidence="9"/>
<dbReference type="InterPro" id="IPR006109">
    <property type="entry name" value="G3P_DH_NAD-dep_C"/>
</dbReference>
<dbReference type="KEGG" id="dvi:6630067"/>
<feature type="region of interest" description="Disordered" evidence="10">
    <location>
        <begin position="1314"/>
        <end position="1487"/>
    </location>
</feature>
<dbReference type="InterPro" id="IPR006168">
    <property type="entry name" value="G3P_DH_NAD-dep"/>
</dbReference>
<keyword evidence="11" id="KW-0472">Membrane</keyword>
<keyword evidence="15" id="KW-1185">Reference proteome</keyword>
<dbReference type="GO" id="GO:0042803">
    <property type="term" value="F:protein homodimerization activity"/>
    <property type="evidence" value="ECO:0007669"/>
    <property type="project" value="InterPro"/>
</dbReference>
<feature type="compositionally biased region" description="Polar residues" evidence="10">
    <location>
        <begin position="913"/>
        <end position="922"/>
    </location>
</feature>
<dbReference type="PANTHER" id="PTHR11728">
    <property type="entry name" value="GLYCEROL-3-PHOSPHATE DEHYDROGENASE"/>
    <property type="match status" value="1"/>
</dbReference>
<dbReference type="InterPro" id="IPR017751">
    <property type="entry name" value="G3P_DH_NAD-dep_euk"/>
</dbReference>
<dbReference type="GO" id="GO:0005975">
    <property type="term" value="P:carbohydrate metabolic process"/>
    <property type="evidence" value="ECO:0007669"/>
    <property type="project" value="InterPro"/>
</dbReference>
<feature type="compositionally biased region" description="Basic and acidic residues" evidence="10">
    <location>
        <begin position="606"/>
        <end position="622"/>
    </location>
</feature>
<feature type="compositionally biased region" description="Basic and acidic residues" evidence="10">
    <location>
        <begin position="1087"/>
        <end position="1127"/>
    </location>
</feature>
<comment type="catalytic activity">
    <reaction evidence="7 9">
        <text>sn-glycerol 3-phosphate + NAD(+) = dihydroxyacetone phosphate + NADH + H(+)</text>
        <dbReference type="Rhea" id="RHEA:11092"/>
        <dbReference type="ChEBI" id="CHEBI:15378"/>
        <dbReference type="ChEBI" id="CHEBI:57540"/>
        <dbReference type="ChEBI" id="CHEBI:57597"/>
        <dbReference type="ChEBI" id="CHEBI:57642"/>
        <dbReference type="ChEBI" id="CHEBI:57945"/>
        <dbReference type="EC" id="1.1.1.8"/>
    </reaction>
</comment>
<accession>B4LXT4</accession>
<comment type="similarity">
    <text evidence="3 8">Belongs to the NAD-dependent glycerol-3-phosphate dehydrogenase family.</text>
</comment>
<evidence type="ECO:0000256" key="1">
    <source>
        <dbReference type="ARBA" id="ARBA00005189"/>
    </source>
</evidence>
<feature type="compositionally biased region" description="Basic and acidic residues" evidence="10">
    <location>
        <begin position="1477"/>
        <end position="1487"/>
    </location>
</feature>
<feature type="compositionally biased region" description="Basic and acidic residues" evidence="10">
    <location>
        <begin position="577"/>
        <end position="597"/>
    </location>
</feature>
<sequence>MPKHPKVCIIGAEGWGSAIATSVCKNVVDVGEFDSRVHIYVYDELVRSNYLSEVMNEQHENIKYLPGIRLPSNLIAINDLIAAARNADILIFATPHSFVKSYCNILAGNIKSTAYAISLTKGLEHRDGEIELYSHAITHLLGIPCYSMMNANSAMEMAQGKLCEITIGCNNDAHANQLNYLLQTENCMVFTIDDVDGVELCNTLKDLVALSAGFIDGLHLGENARIACLHLGLKEMMRFITNCNPTTNVTTFLESCSLANSVASAYGDKNVTFAKNFVTSQKTTQEIEASLLNGRKLLGPIIAGEIFAYLDNEDLHDIYPLFSIIHRICEKEVPPQAIVDTLRNHPDLSNFSVTQLQRDESPVSISADGILENIADTVPEYTTASLNGTTFDQVDNEEIYCDAEDEKQGFWKPYFHYFQTENNSKELEEFLHKSKTATGAIDEPKPDSGGIEISFEMGSEKDKPEICLEIKESMECPSFAASDITEPGNVLVSSQLIPNDNVNNEKSAFIMESRLQPIVMSQSGENKTAGAKSSAAVGLNEIIERHVRPLNEKYKALRVRVKSKNENENSDQNMNMNKDEKQKTKAKNESCAEDAKQAESATESQEEQKNETTESANSKKCEKQQILYEQDSTFKMRLFDDEPNVSNYLQLIRKKESEALQNDQCSVRNFKETSLEKTNDSYKVDSESKDNSIKSEVKEGTIVEYHDDNEKSVERSNKDSTNNRDFISNRDSDTKKYSKWIDIKDSPSAEFKKVPEGYRYDYKISIKSKKCTLDKVPYTKASLEAPKMDSSFSMAKSGFQEADNWQNFNFVNGYSQQEMKKGKLEIHEKLPECLLFKPITFKIDTYDSKYTMQPAIQAPDEPLLMLRSTDEYPQHLDLKQETYCPTLKSADIFNSQSEHQEVFTKKVLVEPTAEQNNGNDFGNENRSDNRQYEGALNERHQEGNISFHPRFSVEDFKHQGPARHIIIHKKFNKLERTAPAVVGEDSKNLNQNSSSTEVKSTSCEDSSNDSIQRPAGGEESIEVTKAGSEMVRSNFDRNQRIWQFSPKKKLSHGKFTPNTEMEVENAILDDVIPKTIDKKLNDKTKFINYKPRRDRDDGSDKKKRGRNNETKKDRRDENRNSLDEDQRTLALEATENREDIAFMEKLESDVEKAILEEQVPAAVESKIGEEEATQNLDLIHNKSDENTNFTALDQDHTQLKYLKAEQEETLLLEAESADVKRSNQEPIGMSESLDGDSERETKAIQMEDKAQQFLASKIHNEKVPKPSSEWDWLLDNDKFDSALEEFKQNKDDAAKKPKPLDLSDFKKKLQTYRLERSQEPEPGRMQELKIDSDLLWPNREQDSNEPTRIEALVKSEEATKNETPEQLVEPRAEWSKDEDTVKYTFPEPTPLMEAQTNVEKAKDLASPDTDVPEAEDTQLKKEWPKENVSYNIEIEPSAEEKISSIEEPEELKDPRKRRKQKSQEMYDIARQQFWQAQDEHENKTKRDDLQVSEITKQLTKIMTKGQPAPPQPKERPVDYQGDDPYIKENKKVARHSYGNMLEGDSKQRSRVVVKPFHPPLNPRVRIPRPPFDVRDHEYHTVNFRPPPDLLRTVNLPKKRTTVTCQAGQTGTRSVSMLPRPVLKLPPFMMRSSVLAIELGFVAAILSRYKSGRK</sequence>
<keyword evidence="11" id="KW-1133">Transmembrane helix</keyword>
<evidence type="ECO:0000256" key="4">
    <source>
        <dbReference type="ARBA" id="ARBA00011738"/>
    </source>
</evidence>
<dbReference type="Proteomes" id="UP000008792">
    <property type="component" value="Unassembled WGS sequence"/>
</dbReference>
<dbReference type="GO" id="GO:0046168">
    <property type="term" value="P:glycerol-3-phosphate catabolic process"/>
    <property type="evidence" value="ECO:0007669"/>
    <property type="project" value="UniProtKB-UniRule"/>
</dbReference>
<evidence type="ECO:0000313" key="14">
    <source>
        <dbReference type="EMBL" id="EDW67893.2"/>
    </source>
</evidence>
<evidence type="ECO:0000256" key="5">
    <source>
        <dbReference type="ARBA" id="ARBA00023002"/>
    </source>
</evidence>
<dbReference type="InterPro" id="IPR036291">
    <property type="entry name" value="NAD(P)-bd_dom_sf"/>
</dbReference>
<feature type="region of interest" description="Disordered" evidence="10">
    <location>
        <begin position="1087"/>
        <end position="1131"/>
    </location>
</feature>
<dbReference type="Pfam" id="PF07479">
    <property type="entry name" value="NAD_Gly3P_dh_C"/>
    <property type="match status" value="1"/>
</dbReference>
<evidence type="ECO:0000256" key="8">
    <source>
        <dbReference type="RuleBase" id="RU000437"/>
    </source>
</evidence>
<dbReference type="PANTHER" id="PTHR11728:SF8">
    <property type="entry name" value="GLYCEROL-3-PHOSPHATE DEHYDROGENASE [NAD(+)]-RELATED"/>
    <property type="match status" value="1"/>
</dbReference>
<keyword evidence="11" id="KW-0812">Transmembrane</keyword>
<dbReference type="STRING" id="7244.B4LXT4"/>
<dbReference type="Pfam" id="PF01210">
    <property type="entry name" value="NAD_Gly3P_dh_N"/>
    <property type="match status" value="1"/>
</dbReference>
<evidence type="ECO:0000313" key="15">
    <source>
        <dbReference type="Proteomes" id="UP000008792"/>
    </source>
</evidence>
<name>B4LXT4_DROVI</name>
<feature type="domain" description="Glycerol-3-phosphate dehydrogenase NAD-dependent C-terminal" evidence="13">
    <location>
        <begin position="194"/>
        <end position="339"/>
    </location>
</feature>
<feature type="compositionally biased region" description="Basic and acidic residues" evidence="10">
    <location>
        <begin position="1339"/>
        <end position="1381"/>
    </location>
</feature>
<keyword evidence="5 8" id="KW-0560">Oxidoreductase</keyword>
<comment type="pathway">
    <text evidence="2">Phospholipid metabolism; alpha-glycerophosphate cycle.</text>
</comment>
<dbReference type="NCBIfam" id="TIGR03376">
    <property type="entry name" value="glycerol3P_DH"/>
    <property type="match status" value="1"/>
</dbReference>
<dbReference type="SUPFAM" id="SSF51735">
    <property type="entry name" value="NAD(P)-binding Rossmann-fold domains"/>
    <property type="match status" value="1"/>
</dbReference>